<dbReference type="InterPro" id="IPR046342">
    <property type="entry name" value="CBS_dom_sf"/>
</dbReference>
<accession>A0A918ZP61</accession>
<dbReference type="Proteomes" id="UP000603227">
    <property type="component" value="Unassembled WGS sequence"/>
</dbReference>
<dbReference type="SUPFAM" id="SSF54631">
    <property type="entry name" value="CBS-domain pair"/>
    <property type="match status" value="1"/>
</dbReference>
<comment type="caution">
    <text evidence="3">The sequence shown here is derived from an EMBL/GenBank/DDBJ whole genome shotgun (WGS) entry which is preliminary data.</text>
</comment>
<evidence type="ECO:0000259" key="2">
    <source>
        <dbReference type="PROSITE" id="PS51371"/>
    </source>
</evidence>
<sequence>MRARDLAGPYPTVSTDDDARDAARLLVRAQLPALLILDRDSYPYAVVPSARVIDALLPWYMREGPIPTTLVDDHFDEEATEAMAGRSVTEWLPRGRITPPVVGPDAPPSQIAALMARKDTPIAAVVERNGDKATLIGAVTATALLEHIIGGS</sequence>
<dbReference type="RefSeq" id="WP_189787915.1">
    <property type="nucleotide sequence ID" value="NZ_BNAT01000056.1"/>
</dbReference>
<organism evidence="3 4">
    <name type="scientific">Streptomyces capitiformicae</name>
    <dbReference type="NCBI Taxonomy" id="2014920"/>
    <lineage>
        <taxon>Bacteria</taxon>
        <taxon>Bacillati</taxon>
        <taxon>Actinomycetota</taxon>
        <taxon>Actinomycetes</taxon>
        <taxon>Kitasatosporales</taxon>
        <taxon>Streptomycetaceae</taxon>
        <taxon>Streptomyces</taxon>
    </lineage>
</organism>
<dbReference type="Gene3D" id="3.10.580.10">
    <property type="entry name" value="CBS-domain"/>
    <property type="match status" value="1"/>
</dbReference>
<dbReference type="InterPro" id="IPR000644">
    <property type="entry name" value="CBS_dom"/>
</dbReference>
<protein>
    <recommendedName>
        <fullName evidence="2">CBS domain-containing protein</fullName>
    </recommendedName>
</protein>
<feature type="domain" description="CBS" evidence="2">
    <location>
        <begin position="92"/>
        <end position="152"/>
    </location>
</feature>
<gene>
    <name evidence="3" type="ORF">GCM10017771_86540</name>
</gene>
<reference evidence="3" key="1">
    <citation type="journal article" date="2014" name="Int. J. Syst. Evol. Microbiol.">
        <title>Complete genome sequence of Corynebacterium casei LMG S-19264T (=DSM 44701T), isolated from a smear-ripened cheese.</title>
        <authorList>
            <consortium name="US DOE Joint Genome Institute (JGI-PGF)"/>
            <person name="Walter F."/>
            <person name="Albersmeier A."/>
            <person name="Kalinowski J."/>
            <person name="Ruckert C."/>
        </authorList>
    </citation>
    <scope>NUCLEOTIDE SEQUENCE</scope>
    <source>
        <strain evidence="3">CGMCC 4.7403</strain>
    </source>
</reference>
<evidence type="ECO:0000256" key="1">
    <source>
        <dbReference type="PROSITE-ProRule" id="PRU00703"/>
    </source>
</evidence>
<dbReference type="PROSITE" id="PS51371">
    <property type="entry name" value="CBS"/>
    <property type="match status" value="1"/>
</dbReference>
<dbReference type="AlphaFoldDB" id="A0A918ZP61"/>
<evidence type="ECO:0000313" key="3">
    <source>
        <dbReference type="EMBL" id="GHE63180.1"/>
    </source>
</evidence>
<dbReference type="Pfam" id="PF00571">
    <property type="entry name" value="CBS"/>
    <property type="match status" value="1"/>
</dbReference>
<evidence type="ECO:0000313" key="4">
    <source>
        <dbReference type="Proteomes" id="UP000603227"/>
    </source>
</evidence>
<proteinExistence type="predicted"/>
<dbReference type="EMBL" id="BNAT01000056">
    <property type="protein sequence ID" value="GHE63180.1"/>
    <property type="molecule type" value="Genomic_DNA"/>
</dbReference>
<keyword evidence="1" id="KW-0129">CBS domain</keyword>
<dbReference type="CDD" id="cd17788">
    <property type="entry name" value="CBS_pair_bac"/>
    <property type="match status" value="1"/>
</dbReference>
<name>A0A918ZP61_9ACTN</name>
<keyword evidence="4" id="KW-1185">Reference proteome</keyword>
<reference evidence="3" key="2">
    <citation type="submission" date="2020-09" db="EMBL/GenBank/DDBJ databases">
        <authorList>
            <person name="Sun Q."/>
            <person name="Zhou Y."/>
        </authorList>
    </citation>
    <scope>NUCLEOTIDE SEQUENCE</scope>
    <source>
        <strain evidence="3">CGMCC 4.7403</strain>
    </source>
</reference>